<dbReference type="PANTHER" id="PTHR30460">
    <property type="entry name" value="MODERATE CONDUCTANCE MECHANOSENSITIVE CHANNEL YBIO"/>
    <property type="match status" value="1"/>
</dbReference>
<evidence type="ECO:0000256" key="1">
    <source>
        <dbReference type="ARBA" id="ARBA00004236"/>
    </source>
</evidence>
<dbReference type="InterPro" id="IPR023408">
    <property type="entry name" value="MscS_beta-dom_sf"/>
</dbReference>
<protein>
    <submittedName>
        <fullName evidence="4">Mechanosensitive ion channel</fullName>
    </submittedName>
</protein>
<comment type="caution">
    <text evidence="4">The sequence shown here is derived from an EMBL/GenBank/DDBJ whole genome shotgun (WGS) entry which is preliminary data.</text>
</comment>
<evidence type="ECO:0000259" key="3">
    <source>
        <dbReference type="Pfam" id="PF21082"/>
    </source>
</evidence>
<keyword evidence="2" id="KW-1003">Cell membrane</keyword>
<name>A0A8T5YQ63_ECOLX</name>
<evidence type="ECO:0000313" key="4">
    <source>
        <dbReference type="EMBL" id="MWL01711.1"/>
    </source>
</evidence>
<feature type="domain" description="Mechanosensitive ion channel MscS C-terminal" evidence="3">
    <location>
        <begin position="41"/>
        <end position="124"/>
    </location>
</feature>
<dbReference type="Proteomes" id="UP000462271">
    <property type="component" value="Unassembled WGS sequence"/>
</dbReference>
<dbReference type="InterPro" id="IPR011066">
    <property type="entry name" value="MscS_channel_C_sf"/>
</dbReference>
<dbReference type="Pfam" id="PF21082">
    <property type="entry name" value="MS_channel_3rd"/>
    <property type="match status" value="1"/>
</dbReference>
<dbReference type="GO" id="GO:0008381">
    <property type="term" value="F:mechanosensitive monoatomic ion channel activity"/>
    <property type="evidence" value="ECO:0007669"/>
    <property type="project" value="InterPro"/>
</dbReference>
<dbReference type="AlphaFoldDB" id="A0A8T5YQ63"/>
<dbReference type="PANTHER" id="PTHR30460:SF0">
    <property type="entry name" value="MODERATE CONDUCTANCE MECHANOSENSITIVE CHANNEL YBIO"/>
    <property type="match status" value="1"/>
</dbReference>
<dbReference type="Gene3D" id="3.30.70.100">
    <property type="match status" value="1"/>
</dbReference>
<feature type="non-terminal residue" evidence="4">
    <location>
        <position position="1"/>
    </location>
</feature>
<reference evidence="4 5" key="1">
    <citation type="submission" date="2019-12" db="EMBL/GenBank/DDBJ databases">
        <title>Enteriobacteria Tanzani isolates_10432.</title>
        <authorList>
            <person name="Subbiah M."/>
            <person name="Call D."/>
        </authorList>
    </citation>
    <scope>NUCLEOTIDE SEQUENCE [LARGE SCALE GENOMIC DNA]</scope>
    <source>
        <strain evidence="4 5">10432wG8</strain>
    </source>
</reference>
<dbReference type="InterPro" id="IPR045276">
    <property type="entry name" value="YbiO_bact"/>
</dbReference>
<dbReference type="EMBL" id="WTML01000749">
    <property type="protein sequence ID" value="MWL01711.1"/>
    <property type="molecule type" value="Genomic_DNA"/>
</dbReference>
<dbReference type="GO" id="GO:0005886">
    <property type="term" value="C:plasma membrane"/>
    <property type="evidence" value="ECO:0007669"/>
    <property type="project" value="UniProtKB-SubCell"/>
</dbReference>
<accession>A0A8T5YQ63</accession>
<gene>
    <name evidence="4" type="ORF">GQM21_32185</name>
</gene>
<organism evidence="4 5">
    <name type="scientific">Escherichia coli</name>
    <dbReference type="NCBI Taxonomy" id="562"/>
    <lineage>
        <taxon>Bacteria</taxon>
        <taxon>Pseudomonadati</taxon>
        <taxon>Pseudomonadota</taxon>
        <taxon>Gammaproteobacteria</taxon>
        <taxon>Enterobacterales</taxon>
        <taxon>Enterobacteriaceae</taxon>
        <taxon>Escherichia</taxon>
    </lineage>
</organism>
<keyword evidence="2" id="KW-0472">Membrane</keyword>
<dbReference type="Gene3D" id="2.30.30.60">
    <property type="match status" value="1"/>
</dbReference>
<proteinExistence type="predicted"/>
<dbReference type="InterPro" id="IPR049278">
    <property type="entry name" value="MS_channel_C"/>
</dbReference>
<evidence type="ECO:0000256" key="2">
    <source>
        <dbReference type="ARBA" id="ARBA00022475"/>
    </source>
</evidence>
<dbReference type="SUPFAM" id="SSF82689">
    <property type="entry name" value="Mechanosensitive channel protein MscS (YggB), C-terminal domain"/>
    <property type="match status" value="1"/>
</dbReference>
<sequence length="150" mass="16632">EEVTLRITKVRDYDGVIWYVRNGEILRVANKTQGWATAWVDLPVSYKADVDAALAALEAAVEVVYQKPEWAGKMIERPQVIGVQSVEQVTMTLRIMALCHPEQHFSVGRELREEAMQQLRMAGVPAPMMLPIGTDLGGGTGSTLYESDKS</sequence>
<comment type="subcellular location">
    <subcellularLocation>
        <location evidence="1">Cell membrane</location>
    </subcellularLocation>
</comment>
<evidence type="ECO:0000313" key="5">
    <source>
        <dbReference type="Proteomes" id="UP000462271"/>
    </source>
</evidence>